<evidence type="ECO:0000256" key="2">
    <source>
        <dbReference type="PROSITE-ProRule" id="PRU00192"/>
    </source>
</evidence>
<evidence type="ECO:0000256" key="1">
    <source>
        <dbReference type="ARBA" id="ARBA00022443"/>
    </source>
</evidence>
<feature type="coiled-coil region" evidence="3">
    <location>
        <begin position="119"/>
        <end position="146"/>
    </location>
</feature>
<dbReference type="Gene3D" id="2.30.30.40">
    <property type="entry name" value="SH3 Domains"/>
    <property type="match status" value="1"/>
</dbReference>
<feature type="region of interest" description="Disordered" evidence="4">
    <location>
        <begin position="500"/>
        <end position="545"/>
    </location>
</feature>
<dbReference type="InterPro" id="IPR036028">
    <property type="entry name" value="SH3-like_dom_sf"/>
</dbReference>
<dbReference type="PROSITE" id="PS51338">
    <property type="entry name" value="IMD"/>
    <property type="match status" value="1"/>
</dbReference>
<dbReference type="GeneTree" id="ENSGT00940000153560"/>
<feature type="domain" description="IMD" evidence="6">
    <location>
        <begin position="1"/>
        <end position="249"/>
    </location>
</feature>
<sequence length="585" mass="65811">MSRGPEEVNRLTENTYRNVMEQFNPGLRNLINLGKNYEKAVNAMILAGKAYYDGVAKIGEIATGSPVSTELGQVLIEISSTHKKLNENLDENFKKFHKEIIHELEKKTELDVKYMNATLKRYQTEHRNKLDSLEKSQAELKKIRRKSQGGRNALKYEHKEIEYVETVTSRQSDIQKFIADGCKEALLEEKRRFCFLVDKHCSFANHLHYYHLQSAELLNSKLPRWQETCGDATKVPEKIMNMIEEIKTPVSTPVSGTPQPSPMIERSNMVGKDYDTLSKYSPKVPPAPSARAYTSPLIDMFNNPTAVAQNSERIKNSTVLTDSSDDPSLQRSVSVATGLNMMKKQKVKTIFPHTAGANQSLLSFAQGDVLTLLVPEEKDGWLYGEHDTTKARGWFPASYTKLLEEDAKEAMSVPTPSPAPVRSISTVNLSEKSSVVIPPPDYLQCLSLEAAADKRADISKSISTFKAPVSKPESTSPGKQTLQVHVTKLRIQEYQERRKWDSKASFSQRRKPLRDSETPADGDKRSLCTDHSMKSRPGAPVPPTLSSHLQNDLLFGVRLTVAKLRQRVPDFKCIPLEQIDAFFSI</sequence>
<dbReference type="CDD" id="cd07645">
    <property type="entry name" value="I-BAR_IMD_BAIAP2L1"/>
    <property type="match status" value="1"/>
</dbReference>
<proteinExistence type="predicted"/>
<dbReference type="GeneID" id="101098023"/>
<evidence type="ECO:0000259" key="5">
    <source>
        <dbReference type="PROSITE" id="PS50002"/>
    </source>
</evidence>
<dbReference type="SUPFAM" id="SSF103657">
    <property type="entry name" value="BAR/IMD domain-like"/>
    <property type="match status" value="1"/>
</dbReference>
<evidence type="ECO:0000313" key="8">
    <source>
        <dbReference type="Proteomes" id="UP000823872"/>
    </source>
</evidence>
<dbReference type="Pfam" id="PF14604">
    <property type="entry name" value="SH3_9"/>
    <property type="match status" value="1"/>
</dbReference>
<accession>A0ABI7WAD5</accession>
<gene>
    <name evidence="7" type="primary">BAIAP2L1</name>
</gene>
<keyword evidence="8" id="KW-1185">Reference proteome</keyword>
<evidence type="ECO:0000256" key="4">
    <source>
        <dbReference type="SAM" id="MobiDB-lite"/>
    </source>
</evidence>
<dbReference type="PANTHER" id="PTHR14206:SF4">
    <property type="entry name" value="BRAIN-SPECIFIC ANGIOGENESIS INHIBITOR 1-ASSOCIATED PROTEIN 2-LIKE PROTEIN 1"/>
    <property type="match status" value="1"/>
</dbReference>
<dbReference type="Proteomes" id="UP000823872">
    <property type="component" value="Chromosome E3"/>
</dbReference>
<dbReference type="InterPro" id="IPR027267">
    <property type="entry name" value="AH/BAR_dom_sf"/>
</dbReference>
<dbReference type="InterPro" id="IPR027681">
    <property type="entry name" value="IRSp53/IRTKS/Pinkbar"/>
</dbReference>
<feature type="domain" description="SH3" evidence="5">
    <location>
        <begin position="342"/>
        <end position="405"/>
    </location>
</feature>
<dbReference type="PANTHER" id="PTHR14206">
    <property type="entry name" value="BRAIN-SPECIFIC ANGIOGENESIS INHIBITOR 1-ASSOCIATED PROTEIN 2"/>
    <property type="match status" value="1"/>
</dbReference>
<dbReference type="RefSeq" id="XP_044903651.1">
    <property type="nucleotide sequence ID" value="XM_045047716.1"/>
</dbReference>
<dbReference type="CDD" id="cd11913">
    <property type="entry name" value="SH3_BAIAP2L1"/>
    <property type="match status" value="1"/>
</dbReference>
<reference evidence="7" key="2">
    <citation type="submission" date="2025-08" db="UniProtKB">
        <authorList>
            <consortium name="Ensembl"/>
        </authorList>
    </citation>
    <scope>IDENTIFICATION</scope>
    <source>
        <strain evidence="7">breed Abyssinian</strain>
    </source>
</reference>
<dbReference type="PROSITE" id="PS50002">
    <property type="entry name" value="SH3"/>
    <property type="match status" value="1"/>
</dbReference>
<dbReference type="InterPro" id="IPR035592">
    <property type="entry name" value="IRTKS_SH3"/>
</dbReference>
<organism evidence="7 8">
    <name type="scientific">Felis catus</name>
    <name type="common">Cat</name>
    <name type="synonym">Felis silvestris catus</name>
    <dbReference type="NCBI Taxonomy" id="9685"/>
    <lineage>
        <taxon>Eukaryota</taxon>
        <taxon>Metazoa</taxon>
        <taxon>Chordata</taxon>
        <taxon>Craniata</taxon>
        <taxon>Vertebrata</taxon>
        <taxon>Euteleostomi</taxon>
        <taxon>Mammalia</taxon>
        <taxon>Eutheria</taxon>
        <taxon>Laurasiatheria</taxon>
        <taxon>Carnivora</taxon>
        <taxon>Feliformia</taxon>
        <taxon>Felidae</taxon>
        <taxon>Felinae</taxon>
        <taxon>Felis</taxon>
    </lineage>
</organism>
<evidence type="ECO:0000256" key="3">
    <source>
        <dbReference type="SAM" id="Coils"/>
    </source>
</evidence>
<dbReference type="Pfam" id="PF08397">
    <property type="entry name" value="IMD"/>
    <property type="match status" value="1"/>
</dbReference>
<dbReference type="SUPFAM" id="SSF50044">
    <property type="entry name" value="SH3-domain"/>
    <property type="match status" value="1"/>
</dbReference>
<dbReference type="SMART" id="SM00326">
    <property type="entry name" value="SH3"/>
    <property type="match status" value="1"/>
</dbReference>
<reference evidence="7 8" key="1">
    <citation type="submission" date="2021-02" db="EMBL/GenBank/DDBJ databases">
        <title>Safari Cat Assemblies.</title>
        <authorList>
            <person name="Bredemeyer K.R."/>
            <person name="Murphy W.J."/>
        </authorList>
    </citation>
    <scope>NUCLEOTIDE SEQUENCE [LARGE SCALE GENOMIC DNA]</scope>
</reference>
<dbReference type="InterPro" id="IPR030060">
    <property type="entry name" value="Baiap2l1_I-BAR_dom"/>
</dbReference>
<reference evidence="7" key="3">
    <citation type="submission" date="2025-09" db="UniProtKB">
        <authorList>
            <consortium name="Ensembl"/>
        </authorList>
    </citation>
    <scope>IDENTIFICATION</scope>
    <source>
        <strain evidence="7">breed Abyssinian</strain>
    </source>
</reference>
<keyword evidence="1 2" id="KW-0728">SH3 domain</keyword>
<dbReference type="Gene3D" id="1.20.1270.60">
    <property type="entry name" value="Arfaptin homology (AH) domain/BAR domain"/>
    <property type="match status" value="1"/>
</dbReference>
<protein>
    <recommendedName>
        <fullName evidence="9">BAR/IMD domain containing adaptor protein 2 like 1</fullName>
    </recommendedName>
</protein>
<evidence type="ECO:0000259" key="6">
    <source>
        <dbReference type="PROSITE" id="PS51338"/>
    </source>
</evidence>
<keyword evidence="3" id="KW-0175">Coiled coil</keyword>
<dbReference type="Ensembl" id="ENSFCTT00005011640.1">
    <property type="protein sequence ID" value="ENSFCTP00005007295.1"/>
    <property type="gene ID" value="ENSFCTG00005004334.1"/>
</dbReference>
<dbReference type="InterPro" id="IPR013606">
    <property type="entry name" value="I-BAR_dom"/>
</dbReference>
<evidence type="ECO:0000313" key="7">
    <source>
        <dbReference type="Ensembl" id="ENSFCTP00005007295.1"/>
    </source>
</evidence>
<name>A0ABI7WAD5_FELCA</name>
<dbReference type="InterPro" id="IPR001452">
    <property type="entry name" value="SH3_domain"/>
</dbReference>
<evidence type="ECO:0008006" key="9">
    <source>
        <dbReference type="Google" id="ProtNLM"/>
    </source>
</evidence>
<feature type="compositionally biased region" description="Basic and acidic residues" evidence="4">
    <location>
        <begin position="513"/>
        <end position="533"/>
    </location>
</feature>